<evidence type="ECO:0000256" key="2">
    <source>
        <dbReference type="ARBA" id="ARBA00007613"/>
    </source>
</evidence>
<evidence type="ECO:0000256" key="5">
    <source>
        <dbReference type="ARBA" id="ARBA00022692"/>
    </source>
</evidence>
<dbReference type="InterPro" id="IPR051906">
    <property type="entry name" value="TolC-like"/>
</dbReference>
<dbReference type="EMBL" id="CP102381">
    <property type="protein sequence ID" value="WEJ61595.1"/>
    <property type="molecule type" value="Genomic_DNA"/>
</dbReference>
<dbReference type="Proteomes" id="UP001222275">
    <property type="component" value="Chromosome"/>
</dbReference>
<evidence type="ECO:0000256" key="6">
    <source>
        <dbReference type="ARBA" id="ARBA00023136"/>
    </source>
</evidence>
<evidence type="ECO:0000313" key="8">
    <source>
        <dbReference type="EMBL" id="WEJ61595.1"/>
    </source>
</evidence>
<comment type="subcellular location">
    <subcellularLocation>
        <location evidence="1">Cell outer membrane</location>
    </subcellularLocation>
</comment>
<evidence type="ECO:0000256" key="4">
    <source>
        <dbReference type="ARBA" id="ARBA00022452"/>
    </source>
</evidence>
<dbReference type="NCBIfam" id="TIGR01844">
    <property type="entry name" value="type_I_sec_TolC"/>
    <property type="match status" value="1"/>
</dbReference>
<dbReference type="InterPro" id="IPR010130">
    <property type="entry name" value="T1SS_OMP_TolC"/>
</dbReference>
<keyword evidence="5" id="KW-0812">Transmembrane</keyword>
<keyword evidence="4" id="KW-1134">Transmembrane beta strand</keyword>
<dbReference type="InterPro" id="IPR003423">
    <property type="entry name" value="OMP_efflux"/>
</dbReference>
<evidence type="ECO:0000313" key="9">
    <source>
        <dbReference type="Proteomes" id="UP001222275"/>
    </source>
</evidence>
<protein>
    <submittedName>
        <fullName evidence="8">TolC family outer membrane protein</fullName>
    </submittedName>
</protein>
<keyword evidence="7" id="KW-0998">Cell outer membrane</keyword>
<dbReference type="Pfam" id="PF02321">
    <property type="entry name" value="OEP"/>
    <property type="match status" value="2"/>
</dbReference>
<evidence type="ECO:0000256" key="1">
    <source>
        <dbReference type="ARBA" id="ARBA00004442"/>
    </source>
</evidence>
<sequence>MKNSKKVNAYKTFTKSILVGSILAVSSQQVLGASLGLTDVYQMALTHDAQLAQAESQYQADMQGLDTALATLLPQIKADGSYFVTDSSNDSFDVNTQSLSLTLDQSLYRHENWAQYEKSKYLVESAEATLKNSQQDLIIRVTEAYFDVLLAQETLRLAITKEAADATQLETAEASAELGLLSRVDVLQAKSSYDLSKSETINAENGLDVSLEALSKLTGQPADTLENRSLKKLLPDVMLPRENLSMSTLEQRAVVENLLVKQAQAKLSTANQEIDVQRGGYWPTVDLQAKYTDTAYSDFQAGSSFIDSDNTSVGVRVSMPLYSGGSTSSRVAAAKYQSIASQQALREAQENARLNVRTQKLNLDRGQKLVAALREAVKSNDAFLESAEEGYKVGLKSLLEVLTARTNQNTAQKNLIEAIHNQVLNKLRLEASLGDLTIEDIQKYEPLLQTASK</sequence>
<comment type="similarity">
    <text evidence="2">Belongs to the outer membrane factor (OMF) (TC 1.B.17) family.</text>
</comment>
<organism evidence="8 9">
    <name type="scientific">Thiomicrorhabdus lithotrophica</name>
    <dbReference type="NCBI Taxonomy" id="2949997"/>
    <lineage>
        <taxon>Bacteria</taxon>
        <taxon>Pseudomonadati</taxon>
        <taxon>Pseudomonadota</taxon>
        <taxon>Gammaproteobacteria</taxon>
        <taxon>Thiotrichales</taxon>
        <taxon>Piscirickettsiaceae</taxon>
        <taxon>Thiomicrorhabdus</taxon>
    </lineage>
</organism>
<dbReference type="PANTHER" id="PTHR30026">
    <property type="entry name" value="OUTER MEMBRANE PROTEIN TOLC"/>
    <property type="match status" value="1"/>
</dbReference>
<name>A0ABY8C6P1_9GAMM</name>
<evidence type="ECO:0000256" key="7">
    <source>
        <dbReference type="ARBA" id="ARBA00023237"/>
    </source>
</evidence>
<dbReference type="RefSeq" id="WP_275593853.1">
    <property type="nucleotide sequence ID" value="NZ_CP102381.1"/>
</dbReference>
<dbReference type="Gene3D" id="1.20.1600.10">
    <property type="entry name" value="Outer membrane efflux proteins (OEP)"/>
    <property type="match status" value="1"/>
</dbReference>
<evidence type="ECO:0000256" key="3">
    <source>
        <dbReference type="ARBA" id="ARBA00022448"/>
    </source>
</evidence>
<dbReference type="SUPFAM" id="SSF56954">
    <property type="entry name" value="Outer membrane efflux proteins (OEP)"/>
    <property type="match status" value="1"/>
</dbReference>
<proteinExistence type="inferred from homology"/>
<keyword evidence="6" id="KW-0472">Membrane</keyword>
<keyword evidence="9" id="KW-1185">Reference proteome</keyword>
<dbReference type="PANTHER" id="PTHR30026:SF20">
    <property type="entry name" value="OUTER MEMBRANE PROTEIN TOLC"/>
    <property type="match status" value="1"/>
</dbReference>
<reference evidence="8 9" key="1">
    <citation type="submission" date="2022-06" db="EMBL/GenBank/DDBJ databases">
        <title>Thiomicrohabdus sp. nov, an obligately chemolithoautotrophic, sulfur-oxidizing bacterium isolated from beach of Guanyin Mountain. Amoy.</title>
        <authorList>
            <person name="Zhu H."/>
        </authorList>
    </citation>
    <scope>NUCLEOTIDE SEQUENCE [LARGE SCALE GENOMIC DNA]</scope>
    <source>
        <strain evidence="8 9">XGS-01</strain>
    </source>
</reference>
<keyword evidence="3" id="KW-0813">Transport</keyword>
<accession>A0ABY8C6P1</accession>
<gene>
    <name evidence="8" type="ORF">NR989_06150</name>
</gene>